<dbReference type="Pfam" id="PF00072">
    <property type="entry name" value="Response_reg"/>
    <property type="match status" value="2"/>
</dbReference>
<dbReference type="InterPro" id="IPR029151">
    <property type="entry name" value="Sensor-like_sf"/>
</dbReference>
<dbReference type="SUPFAM" id="SSF47226">
    <property type="entry name" value="Histidine-containing phosphotransfer domain, HPT domain"/>
    <property type="match status" value="1"/>
</dbReference>
<dbReference type="CDD" id="cd00082">
    <property type="entry name" value="HisKA"/>
    <property type="match status" value="1"/>
</dbReference>
<dbReference type="CDD" id="cd16922">
    <property type="entry name" value="HATPase_EvgS-ArcB-TorS-like"/>
    <property type="match status" value="1"/>
</dbReference>
<dbReference type="SUPFAM" id="SSF47384">
    <property type="entry name" value="Homodimeric domain of signal transducing histidine kinase"/>
    <property type="match status" value="1"/>
</dbReference>
<keyword evidence="5 13" id="KW-0597">Phosphoprotein</keyword>
<feature type="modified residue" description="Phosphohistidine" evidence="12">
    <location>
        <position position="1035"/>
    </location>
</feature>
<dbReference type="InterPro" id="IPR001789">
    <property type="entry name" value="Sig_transdc_resp-reg_receiver"/>
</dbReference>
<feature type="domain" description="Response regulatory" evidence="17">
    <location>
        <begin position="840"/>
        <end position="956"/>
    </location>
</feature>
<dbReference type="Gene3D" id="6.10.340.10">
    <property type="match status" value="1"/>
</dbReference>
<gene>
    <name evidence="19" type="ORF">ACFOEB_06205</name>
</gene>
<name>A0ABV7HT40_9GAMM</name>
<feature type="modified residue" description="4-aspartylphosphate" evidence="13">
    <location>
        <position position="750"/>
    </location>
</feature>
<feature type="coiled-coil region" evidence="14">
    <location>
        <begin position="409"/>
        <end position="454"/>
    </location>
</feature>
<comment type="catalytic activity">
    <reaction evidence="1">
        <text>ATP + protein L-histidine = ADP + protein N-phospho-L-histidine.</text>
        <dbReference type="EC" id="2.7.13.3"/>
    </reaction>
</comment>
<keyword evidence="4" id="KW-1003">Cell membrane</keyword>
<dbReference type="SMART" id="SM00388">
    <property type="entry name" value="HisKA"/>
    <property type="match status" value="1"/>
</dbReference>
<dbReference type="InterPro" id="IPR003594">
    <property type="entry name" value="HATPase_dom"/>
</dbReference>
<keyword evidence="7" id="KW-0547">Nucleotide-binding</keyword>
<evidence type="ECO:0000256" key="2">
    <source>
        <dbReference type="ARBA" id="ARBA00004651"/>
    </source>
</evidence>
<dbReference type="SMART" id="SM00448">
    <property type="entry name" value="REC"/>
    <property type="match status" value="2"/>
</dbReference>
<keyword evidence="11 15" id="KW-0472">Membrane</keyword>
<dbReference type="Pfam" id="PF00512">
    <property type="entry name" value="HisKA"/>
    <property type="match status" value="1"/>
</dbReference>
<dbReference type="InterPro" id="IPR011006">
    <property type="entry name" value="CheY-like_superfamily"/>
</dbReference>
<protein>
    <recommendedName>
        <fullName evidence="3">histidine kinase</fullName>
        <ecNumber evidence="3">2.7.13.3</ecNumber>
    </recommendedName>
</protein>
<keyword evidence="20" id="KW-1185">Reference proteome</keyword>
<evidence type="ECO:0000256" key="12">
    <source>
        <dbReference type="PROSITE-ProRule" id="PRU00110"/>
    </source>
</evidence>
<keyword evidence="10" id="KW-0902">Two-component regulatory system</keyword>
<feature type="domain" description="Histidine kinase" evidence="16">
    <location>
        <begin position="461"/>
        <end position="683"/>
    </location>
</feature>
<comment type="caution">
    <text evidence="19">The sequence shown here is derived from an EMBL/GenBank/DDBJ whole genome shotgun (WGS) entry which is preliminary data.</text>
</comment>
<evidence type="ECO:0000256" key="6">
    <source>
        <dbReference type="ARBA" id="ARBA00022692"/>
    </source>
</evidence>
<dbReference type="SMART" id="SM00387">
    <property type="entry name" value="HATPase_c"/>
    <property type="match status" value="1"/>
</dbReference>
<keyword evidence="14" id="KW-0175">Coiled coil</keyword>
<evidence type="ECO:0000256" key="9">
    <source>
        <dbReference type="ARBA" id="ARBA00022989"/>
    </source>
</evidence>
<evidence type="ECO:0000313" key="19">
    <source>
        <dbReference type="EMBL" id="MFC3154792.1"/>
    </source>
</evidence>
<dbReference type="Gene3D" id="3.30.450.20">
    <property type="entry name" value="PAS domain"/>
    <property type="match status" value="2"/>
</dbReference>
<dbReference type="Gene3D" id="1.20.120.160">
    <property type="entry name" value="HPT domain"/>
    <property type="match status" value="1"/>
</dbReference>
<dbReference type="Pfam" id="PF01627">
    <property type="entry name" value="Hpt"/>
    <property type="match status" value="1"/>
</dbReference>
<dbReference type="RefSeq" id="WP_382415226.1">
    <property type="nucleotide sequence ID" value="NZ_AP031500.1"/>
</dbReference>
<dbReference type="Gene3D" id="3.40.50.2300">
    <property type="match status" value="2"/>
</dbReference>
<dbReference type="Gene3D" id="1.10.287.130">
    <property type="match status" value="1"/>
</dbReference>
<dbReference type="CDD" id="cd00088">
    <property type="entry name" value="HPT"/>
    <property type="match status" value="1"/>
</dbReference>
<dbReference type="CDD" id="cd17546">
    <property type="entry name" value="REC_hyHK_CKI1_RcsC-like"/>
    <property type="match status" value="2"/>
</dbReference>
<dbReference type="PROSITE" id="PS50109">
    <property type="entry name" value="HIS_KIN"/>
    <property type="match status" value="1"/>
</dbReference>
<feature type="domain" description="HPt" evidence="18">
    <location>
        <begin position="996"/>
        <end position="1091"/>
    </location>
</feature>
<organism evidence="19 20">
    <name type="scientific">Gilvimarinus japonicus</name>
    <dbReference type="NCBI Taxonomy" id="1796469"/>
    <lineage>
        <taxon>Bacteria</taxon>
        <taxon>Pseudomonadati</taxon>
        <taxon>Pseudomonadota</taxon>
        <taxon>Gammaproteobacteria</taxon>
        <taxon>Cellvibrionales</taxon>
        <taxon>Cellvibrionaceae</taxon>
        <taxon>Gilvimarinus</taxon>
    </lineage>
</organism>
<dbReference type="PRINTS" id="PR00344">
    <property type="entry name" value="BCTRLSENSOR"/>
</dbReference>
<evidence type="ECO:0000256" key="3">
    <source>
        <dbReference type="ARBA" id="ARBA00012438"/>
    </source>
</evidence>
<feature type="domain" description="Response regulatory" evidence="17">
    <location>
        <begin position="701"/>
        <end position="816"/>
    </location>
</feature>
<evidence type="ECO:0000313" key="20">
    <source>
        <dbReference type="Proteomes" id="UP001595548"/>
    </source>
</evidence>
<dbReference type="InterPro" id="IPR003661">
    <property type="entry name" value="HisK_dim/P_dom"/>
</dbReference>
<evidence type="ECO:0000256" key="10">
    <source>
        <dbReference type="ARBA" id="ARBA00023012"/>
    </source>
</evidence>
<accession>A0ABV7HT40</accession>
<evidence type="ECO:0000256" key="4">
    <source>
        <dbReference type="ARBA" id="ARBA00022475"/>
    </source>
</evidence>
<sequence>MSQRKISFRNALLAGMAGLLLVALSGAYWGYVKLVFEPSLRKVSLVQMQRTGDNVHHQLDSLLGDTARLLSMARRWARQSDASPEAIASLNAYFYPLLQETPHITAAMLATSAGREWMLMQSRGAQPWRMRVSDAEKSRYRVVEMDAQGARRPNGETSPTLDYDPRQRPWFAGAANGAGAKVYWTDVYIFFTSGQPGITVSTSWVNAAGEQMVLGLDIQLSDLSSLVDTLNKGSDSQVIIFTDANQVLGAPNSYRAAGDTKGDKQEIANLNDVLAGPLLVGWQQWQAGGRQAQDVGRYRAGDDTWYYSFIPYSLETTRLWVGSFAPERVFIPGAVNHKRWLIGILLSVLVISALLAAALARRFTRPLSDLIRQNQRIAELDFSEPETPRVAIMEVDQLFAAQHRTRQLLRTATGQLRRHKEQLEQTVSQRTRALQSTNDKLIQARREAEAATDAKSSFLANMSHEIRTPMNAIIGLGHLLGSTELNEKQQEYLNKINGASHSLLGLINDVLDFSKIEAGHMELEQIEFSLLEVIDTVSTIAGVKFNEKPDVELLLYLDASVPEILKGDPVRLQQVLINLLNNAIKFTQQGSVTLAIELKQASGGQVAVNFSVTDTGIGMNDEQQSKLFNVFSQADESTTRKYGGTGLGLSICRRLVELMGGAIGVKSVPGKGSRFSFYALFGACKKSSTVPGLPVAIEGKQVLVVDDNSTSRQILTVYCKTAGLQVVAVDSGAEALERLAEQAFELILLDWKMPEMDGISVVRALAGRDAAMPPTIMVTAYDSHSLTRQAQELGVREVLVKPIDPLRLRDAIRRAFGEAVPHSEVLATGRSVNVDLSGATLLVVDDNELNQQVASELLEAVGATVVLAANGQQALDAMGGQSFDCVLMDIQMPVMDGYTATHRIRALGKVGELPIIAMTANATAEDRDRARAVGMNDYIAKPIDVRELYQKIAQYLPARQLASPEAVSSVTAVGASEVAVNADVIALDDALARMGGNEATLWRLANSFCRTQGGASRTIAKAYNSDPDEAQRMAHTLKGLAGSLGAHRLQPLAAKVEAEIAQSELQQATLTELSDALSAVVDELERLPRPDSPAVAPVALSPAELEAELETLTEQLKTADTNARSTLVTLRGALPKDAGLDEVAQSVERYDFDQALQALTRWQQRRT</sequence>
<keyword evidence="9 15" id="KW-1133">Transmembrane helix</keyword>
<evidence type="ECO:0000256" key="15">
    <source>
        <dbReference type="SAM" id="Phobius"/>
    </source>
</evidence>
<dbReference type="Proteomes" id="UP001595548">
    <property type="component" value="Unassembled WGS sequence"/>
</dbReference>
<evidence type="ECO:0000256" key="13">
    <source>
        <dbReference type="PROSITE-ProRule" id="PRU00169"/>
    </source>
</evidence>
<dbReference type="EMBL" id="JBHRTL010000006">
    <property type="protein sequence ID" value="MFC3154792.1"/>
    <property type="molecule type" value="Genomic_DNA"/>
</dbReference>
<evidence type="ECO:0000259" key="16">
    <source>
        <dbReference type="PROSITE" id="PS50109"/>
    </source>
</evidence>
<dbReference type="InterPro" id="IPR005467">
    <property type="entry name" value="His_kinase_dom"/>
</dbReference>
<evidence type="ECO:0000259" key="17">
    <source>
        <dbReference type="PROSITE" id="PS50110"/>
    </source>
</evidence>
<dbReference type="InterPro" id="IPR004358">
    <property type="entry name" value="Sig_transdc_His_kin-like_C"/>
</dbReference>
<dbReference type="InterPro" id="IPR036097">
    <property type="entry name" value="HisK_dim/P_sf"/>
</dbReference>
<reference evidence="20" key="1">
    <citation type="journal article" date="2019" name="Int. J. Syst. Evol. Microbiol.">
        <title>The Global Catalogue of Microorganisms (GCM) 10K type strain sequencing project: providing services to taxonomists for standard genome sequencing and annotation.</title>
        <authorList>
            <consortium name="The Broad Institute Genomics Platform"/>
            <consortium name="The Broad Institute Genome Sequencing Center for Infectious Disease"/>
            <person name="Wu L."/>
            <person name="Ma J."/>
        </authorList>
    </citation>
    <scope>NUCLEOTIDE SEQUENCE [LARGE SCALE GENOMIC DNA]</scope>
    <source>
        <strain evidence="20">KCTC 52141</strain>
    </source>
</reference>
<dbReference type="Pfam" id="PF02518">
    <property type="entry name" value="HATPase_c"/>
    <property type="match status" value="1"/>
</dbReference>
<dbReference type="EC" id="2.7.13.3" evidence="3"/>
<evidence type="ECO:0000256" key="14">
    <source>
        <dbReference type="SAM" id="Coils"/>
    </source>
</evidence>
<evidence type="ECO:0000256" key="8">
    <source>
        <dbReference type="ARBA" id="ARBA00022840"/>
    </source>
</evidence>
<keyword evidence="6 15" id="KW-0812">Transmembrane</keyword>
<dbReference type="PANTHER" id="PTHR45339:SF1">
    <property type="entry name" value="HYBRID SIGNAL TRANSDUCTION HISTIDINE KINASE J"/>
    <property type="match status" value="1"/>
</dbReference>
<dbReference type="SUPFAM" id="SSF52172">
    <property type="entry name" value="CheY-like"/>
    <property type="match status" value="2"/>
</dbReference>
<dbReference type="Gene3D" id="3.30.565.10">
    <property type="entry name" value="Histidine kinase-like ATPase, C-terminal domain"/>
    <property type="match status" value="1"/>
</dbReference>
<evidence type="ECO:0000259" key="18">
    <source>
        <dbReference type="PROSITE" id="PS50894"/>
    </source>
</evidence>
<evidence type="ECO:0000256" key="1">
    <source>
        <dbReference type="ARBA" id="ARBA00000085"/>
    </source>
</evidence>
<evidence type="ECO:0000256" key="5">
    <source>
        <dbReference type="ARBA" id="ARBA00022553"/>
    </source>
</evidence>
<keyword evidence="8" id="KW-0067">ATP-binding</keyword>
<evidence type="ECO:0000256" key="7">
    <source>
        <dbReference type="ARBA" id="ARBA00022741"/>
    </source>
</evidence>
<comment type="subcellular location">
    <subcellularLocation>
        <location evidence="2">Cell membrane</location>
        <topology evidence="2">Multi-pass membrane protein</topology>
    </subcellularLocation>
</comment>
<proteinExistence type="predicted"/>
<dbReference type="SUPFAM" id="SSF55874">
    <property type="entry name" value="ATPase domain of HSP90 chaperone/DNA topoisomerase II/histidine kinase"/>
    <property type="match status" value="1"/>
</dbReference>
<dbReference type="PROSITE" id="PS50110">
    <property type="entry name" value="RESPONSE_REGULATORY"/>
    <property type="match status" value="2"/>
</dbReference>
<feature type="modified residue" description="4-aspartylphosphate" evidence="13">
    <location>
        <position position="889"/>
    </location>
</feature>
<dbReference type="PANTHER" id="PTHR45339">
    <property type="entry name" value="HYBRID SIGNAL TRANSDUCTION HISTIDINE KINASE J"/>
    <property type="match status" value="1"/>
</dbReference>
<feature type="transmembrane region" description="Helical" evidence="15">
    <location>
        <begin position="340"/>
        <end position="360"/>
    </location>
</feature>
<dbReference type="SUPFAM" id="SSF103190">
    <property type="entry name" value="Sensory domain-like"/>
    <property type="match status" value="1"/>
</dbReference>
<dbReference type="InterPro" id="IPR008207">
    <property type="entry name" value="Sig_transdc_His_kin_Hpt_dom"/>
</dbReference>
<dbReference type="InterPro" id="IPR036890">
    <property type="entry name" value="HATPase_C_sf"/>
</dbReference>
<evidence type="ECO:0000256" key="11">
    <source>
        <dbReference type="ARBA" id="ARBA00023136"/>
    </source>
</evidence>
<dbReference type="InterPro" id="IPR036641">
    <property type="entry name" value="HPT_dom_sf"/>
</dbReference>
<dbReference type="PROSITE" id="PS50894">
    <property type="entry name" value="HPT"/>
    <property type="match status" value="1"/>
</dbReference>